<evidence type="ECO:0000256" key="1">
    <source>
        <dbReference type="SAM" id="MobiDB-lite"/>
    </source>
</evidence>
<organism evidence="2 3">
    <name type="scientific">Colocasia esculenta</name>
    <name type="common">Wild taro</name>
    <name type="synonym">Arum esculentum</name>
    <dbReference type="NCBI Taxonomy" id="4460"/>
    <lineage>
        <taxon>Eukaryota</taxon>
        <taxon>Viridiplantae</taxon>
        <taxon>Streptophyta</taxon>
        <taxon>Embryophyta</taxon>
        <taxon>Tracheophyta</taxon>
        <taxon>Spermatophyta</taxon>
        <taxon>Magnoliopsida</taxon>
        <taxon>Liliopsida</taxon>
        <taxon>Araceae</taxon>
        <taxon>Aroideae</taxon>
        <taxon>Colocasieae</taxon>
        <taxon>Colocasia</taxon>
    </lineage>
</organism>
<evidence type="ECO:0000313" key="2">
    <source>
        <dbReference type="EMBL" id="MQM05431.1"/>
    </source>
</evidence>
<evidence type="ECO:0000313" key="3">
    <source>
        <dbReference type="Proteomes" id="UP000652761"/>
    </source>
</evidence>
<feature type="region of interest" description="Disordered" evidence="1">
    <location>
        <begin position="71"/>
        <end position="93"/>
    </location>
</feature>
<comment type="caution">
    <text evidence="2">The sequence shown here is derived from an EMBL/GenBank/DDBJ whole genome shotgun (WGS) entry which is preliminary data.</text>
</comment>
<keyword evidence="3" id="KW-1185">Reference proteome</keyword>
<sequence length="93" mass="11209">MNCAELDPYIEEFDSVILQRNQCLTDVLVEKELEKSFATWLRYRRYGTWRTEWEGFHLRRPRVYADRDHLPIHAGRPGDRDRLPVHAGRPDDR</sequence>
<dbReference type="EMBL" id="NMUH01003411">
    <property type="protein sequence ID" value="MQM05431.1"/>
    <property type="molecule type" value="Genomic_DNA"/>
</dbReference>
<proteinExistence type="predicted"/>
<feature type="non-terminal residue" evidence="2">
    <location>
        <position position="1"/>
    </location>
</feature>
<dbReference type="AlphaFoldDB" id="A0A843WIM0"/>
<reference evidence="2" key="1">
    <citation type="submission" date="2017-07" db="EMBL/GenBank/DDBJ databases">
        <title>Taro Niue Genome Assembly and Annotation.</title>
        <authorList>
            <person name="Atibalentja N."/>
            <person name="Keating K."/>
            <person name="Fields C.J."/>
        </authorList>
    </citation>
    <scope>NUCLEOTIDE SEQUENCE</scope>
    <source>
        <strain evidence="2">Niue_2</strain>
        <tissue evidence="2">Leaf</tissue>
    </source>
</reference>
<gene>
    <name evidence="2" type="ORF">Taro_038240</name>
</gene>
<name>A0A843WIM0_COLES</name>
<dbReference type="Proteomes" id="UP000652761">
    <property type="component" value="Unassembled WGS sequence"/>
</dbReference>
<accession>A0A843WIM0</accession>
<protein>
    <submittedName>
        <fullName evidence="2">Uncharacterized protein</fullName>
    </submittedName>
</protein>